<evidence type="ECO:0000313" key="1">
    <source>
        <dbReference type="EMBL" id="KAI3824252.1"/>
    </source>
</evidence>
<gene>
    <name evidence="1" type="ORF">L1987_05702</name>
</gene>
<dbReference type="EMBL" id="CM042019">
    <property type="protein sequence ID" value="KAI3824252.1"/>
    <property type="molecule type" value="Genomic_DNA"/>
</dbReference>
<proteinExistence type="predicted"/>
<protein>
    <submittedName>
        <fullName evidence="1">Uncharacterized protein</fullName>
    </submittedName>
</protein>
<sequence length="357" mass="40241">MSAMMLSLWKSKGSDSLVNDRRETCALLGIHWHGFLVGKQRWEAGSTLSNEGHMLASHCGFINSHFQVLYIRANGPTDTIKNFRVIWQKYKKRMASTYCTTDDTHHIRSTSLPTRSHPIVLQAQEEIQKFRTWEASISSVPTADTICSALTRLQVLYECVDSVLSLPLTQQALTHNQYTELINELLDKSISLMDICGSTRDLVSQVKENARDVQSAIRRKKGEGSLTTSFIKNLKKDAKKAIASLKQIDEKIGDMKPLDLDQHLLSAIKVVRDVGVVRSSVYRSLLLFLSGSVANPKSSRWSLVQKLLQKGTAHRSDKLEISNEDMVCLFQEMENGLECMFRSLIKTRASLLNVLSR</sequence>
<organism evidence="1 2">
    <name type="scientific">Smallanthus sonchifolius</name>
    <dbReference type="NCBI Taxonomy" id="185202"/>
    <lineage>
        <taxon>Eukaryota</taxon>
        <taxon>Viridiplantae</taxon>
        <taxon>Streptophyta</taxon>
        <taxon>Embryophyta</taxon>
        <taxon>Tracheophyta</taxon>
        <taxon>Spermatophyta</taxon>
        <taxon>Magnoliopsida</taxon>
        <taxon>eudicotyledons</taxon>
        <taxon>Gunneridae</taxon>
        <taxon>Pentapetalae</taxon>
        <taxon>asterids</taxon>
        <taxon>campanulids</taxon>
        <taxon>Asterales</taxon>
        <taxon>Asteraceae</taxon>
        <taxon>Asteroideae</taxon>
        <taxon>Heliantheae alliance</taxon>
        <taxon>Millerieae</taxon>
        <taxon>Smallanthus</taxon>
    </lineage>
</organism>
<reference evidence="1 2" key="2">
    <citation type="journal article" date="2022" name="Mol. Ecol. Resour.">
        <title>The genomes of chicory, endive, great burdock and yacon provide insights into Asteraceae paleo-polyploidization history and plant inulin production.</title>
        <authorList>
            <person name="Fan W."/>
            <person name="Wang S."/>
            <person name="Wang H."/>
            <person name="Wang A."/>
            <person name="Jiang F."/>
            <person name="Liu H."/>
            <person name="Zhao H."/>
            <person name="Xu D."/>
            <person name="Zhang Y."/>
        </authorList>
    </citation>
    <scope>NUCLEOTIDE SEQUENCE [LARGE SCALE GENOMIC DNA]</scope>
    <source>
        <strain evidence="2">cv. Yunnan</strain>
        <tissue evidence="1">Leaves</tissue>
    </source>
</reference>
<comment type="caution">
    <text evidence="1">The sequence shown here is derived from an EMBL/GenBank/DDBJ whole genome shotgun (WGS) entry which is preliminary data.</text>
</comment>
<reference evidence="2" key="1">
    <citation type="journal article" date="2022" name="Mol. Ecol. Resour.">
        <title>The genomes of chicory, endive, great burdock and yacon provide insights into Asteraceae palaeo-polyploidization history and plant inulin production.</title>
        <authorList>
            <person name="Fan W."/>
            <person name="Wang S."/>
            <person name="Wang H."/>
            <person name="Wang A."/>
            <person name="Jiang F."/>
            <person name="Liu H."/>
            <person name="Zhao H."/>
            <person name="Xu D."/>
            <person name="Zhang Y."/>
        </authorList>
    </citation>
    <scope>NUCLEOTIDE SEQUENCE [LARGE SCALE GENOMIC DNA]</scope>
    <source>
        <strain evidence="2">cv. Yunnan</strain>
    </source>
</reference>
<dbReference type="Proteomes" id="UP001056120">
    <property type="component" value="Linkage Group LG02"/>
</dbReference>
<keyword evidence="2" id="KW-1185">Reference proteome</keyword>
<evidence type="ECO:0000313" key="2">
    <source>
        <dbReference type="Proteomes" id="UP001056120"/>
    </source>
</evidence>
<name>A0ACB9JW98_9ASTR</name>
<accession>A0ACB9JW98</accession>